<evidence type="ECO:0000256" key="7">
    <source>
        <dbReference type="ARBA" id="ARBA00047745"/>
    </source>
</evidence>
<comment type="catalytic activity">
    <reaction evidence="7 9">
        <text>beta-D-fructose 1-phosphate + ATP = beta-D-fructose 1,6-bisphosphate + ADP + H(+)</text>
        <dbReference type="Rhea" id="RHEA:14213"/>
        <dbReference type="ChEBI" id="CHEBI:15378"/>
        <dbReference type="ChEBI" id="CHEBI:30616"/>
        <dbReference type="ChEBI" id="CHEBI:32966"/>
        <dbReference type="ChEBI" id="CHEBI:138881"/>
        <dbReference type="ChEBI" id="CHEBI:456216"/>
        <dbReference type="EC" id="2.7.1.56"/>
    </reaction>
</comment>
<dbReference type="InterPro" id="IPR017583">
    <property type="entry name" value="Tagatose/fructose_Pkinase"/>
</dbReference>
<dbReference type="InterPro" id="IPR002173">
    <property type="entry name" value="Carboh/pur_kinase_PfkB_CS"/>
</dbReference>
<evidence type="ECO:0000256" key="6">
    <source>
        <dbReference type="ARBA" id="ARBA00022840"/>
    </source>
</evidence>
<gene>
    <name evidence="11" type="primary">pfkB</name>
    <name evidence="11" type="ORF">GIY09_09410</name>
</gene>
<dbReference type="SUPFAM" id="SSF53613">
    <property type="entry name" value="Ribokinase-like"/>
    <property type="match status" value="1"/>
</dbReference>
<keyword evidence="5 9" id="KW-0418">Kinase</keyword>
<dbReference type="GO" id="GO:0044281">
    <property type="term" value="P:small molecule metabolic process"/>
    <property type="evidence" value="ECO:0007669"/>
    <property type="project" value="UniProtKB-ARBA"/>
</dbReference>
<evidence type="ECO:0000256" key="2">
    <source>
        <dbReference type="ARBA" id="ARBA00022679"/>
    </source>
</evidence>
<evidence type="ECO:0000313" key="11">
    <source>
        <dbReference type="EMBL" id="MRI86079.1"/>
    </source>
</evidence>
<comment type="caution">
    <text evidence="11">The sequence shown here is derived from an EMBL/GenBank/DDBJ whole genome shotgun (WGS) entry which is preliminary data.</text>
</comment>
<accession>A0A6I2GLC4</accession>
<dbReference type="GO" id="GO:0005829">
    <property type="term" value="C:cytosol"/>
    <property type="evidence" value="ECO:0007669"/>
    <property type="project" value="TreeGrafter"/>
</dbReference>
<evidence type="ECO:0000256" key="1">
    <source>
        <dbReference type="ARBA" id="ARBA00005380"/>
    </source>
</evidence>
<dbReference type="NCBIfam" id="TIGR03168">
    <property type="entry name" value="1-PFK"/>
    <property type="match status" value="1"/>
</dbReference>
<reference evidence="11 12" key="1">
    <citation type="submission" date="2019-11" db="EMBL/GenBank/DDBJ databases">
        <title>Characterisation of Fundicoccus ignavus gen. nov. sp. nov., a novel genus of the family Aerococcaceae isolated from bulk tank milk.</title>
        <authorList>
            <person name="Siebert A."/>
            <person name="Huptas C."/>
            <person name="Wenning M."/>
            <person name="Scherer S."/>
            <person name="Doll E.V."/>
        </authorList>
    </citation>
    <scope>NUCLEOTIDE SEQUENCE [LARGE SCALE GENOMIC DNA]</scope>
    <source>
        <strain evidence="11 12">WS4759</strain>
    </source>
</reference>
<dbReference type="PIRSF" id="PIRSF000535">
    <property type="entry name" value="1PFK/6PFK/LacC"/>
    <property type="match status" value="1"/>
</dbReference>
<dbReference type="GO" id="GO:0005988">
    <property type="term" value="P:lactose metabolic process"/>
    <property type="evidence" value="ECO:0007669"/>
    <property type="project" value="UniProtKB-KW"/>
</dbReference>
<dbReference type="Gene3D" id="3.40.1190.20">
    <property type="match status" value="1"/>
</dbReference>
<evidence type="ECO:0000256" key="8">
    <source>
        <dbReference type="PIRNR" id="PIRNR000535"/>
    </source>
</evidence>
<comment type="similarity">
    <text evidence="1">Belongs to the carbohydrate kinase pfkB family.</text>
</comment>
<keyword evidence="4 8" id="KW-0547">Nucleotide-binding</keyword>
<comment type="catalytic activity">
    <reaction evidence="8">
        <text>D-tagatofuranose 6-phosphate + ATP = D-tagatofuranose 1,6-bisphosphate + ADP + H(+)</text>
        <dbReference type="Rhea" id="RHEA:12420"/>
        <dbReference type="ChEBI" id="CHEBI:15378"/>
        <dbReference type="ChEBI" id="CHEBI:30616"/>
        <dbReference type="ChEBI" id="CHEBI:58694"/>
        <dbReference type="ChEBI" id="CHEBI:58695"/>
        <dbReference type="ChEBI" id="CHEBI:456216"/>
        <dbReference type="EC" id="2.7.1.144"/>
    </reaction>
</comment>
<dbReference type="NCBIfam" id="TIGR03828">
    <property type="entry name" value="pfkB"/>
    <property type="match status" value="1"/>
</dbReference>
<dbReference type="PANTHER" id="PTHR46566">
    <property type="entry name" value="1-PHOSPHOFRUCTOKINASE-RELATED"/>
    <property type="match status" value="1"/>
</dbReference>
<dbReference type="CDD" id="cd01164">
    <property type="entry name" value="FruK_PfkB_like"/>
    <property type="match status" value="1"/>
</dbReference>
<dbReference type="EC" id="2.7.1.144" evidence="8"/>
<dbReference type="PROSITE" id="PS00584">
    <property type="entry name" value="PFKB_KINASES_2"/>
    <property type="match status" value="1"/>
</dbReference>
<dbReference type="Pfam" id="PF00294">
    <property type="entry name" value="PfkB"/>
    <property type="match status" value="1"/>
</dbReference>
<feature type="domain" description="Carbohydrate kinase PfkB" evidence="10">
    <location>
        <begin position="11"/>
        <end position="288"/>
    </location>
</feature>
<dbReference type="Proteomes" id="UP000430975">
    <property type="component" value="Unassembled WGS sequence"/>
</dbReference>
<proteinExistence type="inferred from homology"/>
<evidence type="ECO:0000256" key="5">
    <source>
        <dbReference type="ARBA" id="ARBA00022777"/>
    </source>
</evidence>
<organism evidence="11 12">
    <name type="scientific">Fundicoccus ignavus</name>
    <dbReference type="NCBI Taxonomy" id="2664442"/>
    <lineage>
        <taxon>Bacteria</taxon>
        <taxon>Bacillati</taxon>
        <taxon>Bacillota</taxon>
        <taxon>Bacilli</taxon>
        <taxon>Lactobacillales</taxon>
        <taxon>Aerococcaceae</taxon>
        <taxon>Fundicoccus</taxon>
    </lineage>
</organism>
<dbReference type="InterPro" id="IPR029056">
    <property type="entry name" value="Ribokinase-like"/>
</dbReference>
<keyword evidence="6 8" id="KW-0067">ATP-binding</keyword>
<dbReference type="RefSeq" id="WP_153863861.1">
    <property type="nucleotide sequence ID" value="NZ_WJQS01000008.1"/>
</dbReference>
<sequence>MLYTITFNPAVDLVMRTDNLHLGELNRVQSADYVAGGKGINMSVLLKRLGHDNIATGFIGGFTGDFVKNNLQAEGVETAFVSVDAITRINVKLHANQETEINANGPEVTQLDVDRLMAYFETVLVAGDVVFLAGNAAPGMTSEHYVQVAAMCREKEALFVLDSNKELLTACLSEQPFLIKPNAHELSEIFGVAITTIAEVVTYAKELQVRGARNVLVSLGGDGAVLVTETGGVYQSNVPKGQVVNSVGAGDSMVAGFMAKYIETQDYAASLKQGAASGSATAFSVGIAEASLVSELLEQIKVKSVGVN</sequence>
<dbReference type="GO" id="GO:2001059">
    <property type="term" value="P:D-tagatose 6-phosphate catabolic process"/>
    <property type="evidence" value="ECO:0007669"/>
    <property type="project" value="UniProtKB-UniPathway"/>
</dbReference>
<evidence type="ECO:0000256" key="4">
    <source>
        <dbReference type="ARBA" id="ARBA00022741"/>
    </source>
</evidence>
<dbReference type="EMBL" id="WJQS01000008">
    <property type="protein sequence ID" value="MRI86079.1"/>
    <property type="molecule type" value="Genomic_DNA"/>
</dbReference>
<evidence type="ECO:0000313" key="12">
    <source>
        <dbReference type="Proteomes" id="UP000430975"/>
    </source>
</evidence>
<dbReference type="PANTHER" id="PTHR46566:SF1">
    <property type="entry name" value="1-PHOSPHOFRUCTOKINASE"/>
    <property type="match status" value="1"/>
</dbReference>
<comment type="pathway">
    <text evidence="8">Carbohydrate metabolism; D-tagatose 6-phosphate degradation; D-glyceraldehyde 3-phosphate and glycerone phosphate from D-tagatose 6-phosphate: step 1/2.</text>
</comment>
<dbReference type="GO" id="GO:0016052">
    <property type="term" value="P:carbohydrate catabolic process"/>
    <property type="evidence" value="ECO:0007669"/>
    <property type="project" value="UniProtKB-ARBA"/>
</dbReference>
<comment type="function">
    <text evidence="9">Catalyzes the ATP-dependent phosphorylation of fructose-l-phosphate to fructose-l,6-bisphosphate.</text>
</comment>
<name>A0A6I2GLC4_9LACT</name>
<dbReference type="FunFam" id="3.40.1190.20:FF:000001">
    <property type="entry name" value="Phosphofructokinase"/>
    <property type="match status" value="1"/>
</dbReference>
<dbReference type="PROSITE" id="PS00583">
    <property type="entry name" value="PFKB_KINASES_1"/>
    <property type="match status" value="1"/>
</dbReference>
<evidence type="ECO:0000256" key="9">
    <source>
        <dbReference type="RuleBase" id="RU369061"/>
    </source>
</evidence>
<protein>
    <recommendedName>
        <fullName evidence="8">Tagatose-6-phosphate kinase</fullName>
        <ecNumber evidence="8">2.7.1.144</ecNumber>
    </recommendedName>
</protein>
<dbReference type="AlphaFoldDB" id="A0A6I2GLC4"/>
<dbReference type="InterPro" id="IPR011611">
    <property type="entry name" value="PfkB_dom"/>
</dbReference>
<keyword evidence="12" id="KW-1185">Reference proteome</keyword>
<dbReference type="GO" id="GO:0008662">
    <property type="term" value="F:1-phosphofructokinase activity"/>
    <property type="evidence" value="ECO:0007669"/>
    <property type="project" value="UniProtKB-UniRule"/>
</dbReference>
<dbReference type="InterPro" id="IPR022463">
    <property type="entry name" value="1-PFruKinase"/>
</dbReference>
<evidence type="ECO:0000256" key="3">
    <source>
        <dbReference type="ARBA" id="ARBA00022736"/>
    </source>
</evidence>
<dbReference type="GO" id="GO:0009024">
    <property type="term" value="F:tagatose-6-phosphate kinase activity"/>
    <property type="evidence" value="ECO:0007669"/>
    <property type="project" value="UniProtKB-EC"/>
</dbReference>
<dbReference type="UniPathway" id="UPA00704">
    <property type="reaction ID" value="UER00715"/>
</dbReference>
<keyword evidence="3 8" id="KW-0423">Lactose metabolism</keyword>
<evidence type="ECO:0000259" key="10">
    <source>
        <dbReference type="Pfam" id="PF00294"/>
    </source>
</evidence>
<dbReference type="GO" id="GO:0005524">
    <property type="term" value="F:ATP binding"/>
    <property type="evidence" value="ECO:0007669"/>
    <property type="project" value="UniProtKB-UniRule"/>
</dbReference>
<keyword evidence="2 8" id="KW-0808">Transferase</keyword>
<comment type="similarity">
    <text evidence="8">Belongs to the carbohydrate kinase PfkB family. LacC subfamily.</text>
</comment>